<protein>
    <submittedName>
        <fullName evidence="1">Uncharacterized protein</fullName>
    </submittedName>
</protein>
<organism evidence="1 2">
    <name type="scientific">Senna tora</name>
    <dbReference type="NCBI Taxonomy" id="362788"/>
    <lineage>
        <taxon>Eukaryota</taxon>
        <taxon>Viridiplantae</taxon>
        <taxon>Streptophyta</taxon>
        <taxon>Embryophyta</taxon>
        <taxon>Tracheophyta</taxon>
        <taxon>Spermatophyta</taxon>
        <taxon>Magnoliopsida</taxon>
        <taxon>eudicotyledons</taxon>
        <taxon>Gunneridae</taxon>
        <taxon>Pentapetalae</taxon>
        <taxon>rosids</taxon>
        <taxon>fabids</taxon>
        <taxon>Fabales</taxon>
        <taxon>Fabaceae</taxon>
        <taxon>Caesalpinioideae</taxon>
        <taxon>Cassia clade</taxon>
        <taxon>Senna</taxon>
    </lineage>
</organism>
<accession>A0A834WM33</accession>
<dbReference type="EMBL" id="JAAIUW010000006">
    <property type="protein sequence ID" value="KAF7825933.1"/>
    <property type="molecule type" value="Genomic_DNA"/>
</dbReference>
<keyword evidence="2" id="KW-1185">Reference proteome</keyword>
<comment type="caution">
    <text evidence="1">The sequence shown here is derived from an EMBL/GenBank/DDBJ whole genome shotgun (WGS) entry which is preliminary data.</text>
</comment>
<gene>
    <name evidence="1" type="ORF">G2W53_017097</name>
</gene>
<evidence type="ECO:0000313" key="2">
    <source>
        <dbReference type="Proteomes" id="UP000634136"/>
    </source>
</evidence>
<evidence type="ECO:0000313" key="1">
    <source>
        <dbReference type="EMBL" id="KAF7825933.1"/>
    </source>
</evidence>
<dbReference type="Proteomes" id="UP000634136">
    <property type="component" value="Unassembled WGS sequence"/>
</dbReference>
<dbReference type="AlphaFoldDB" id="A0A834WM33"/>
<proteinExistence type="predicted"/>
<reference evidence="1" key="1">
    <citation type="submission" date="2020-09" db="EMBL/GenBank/DDBJ databases">
        <title>Genome-Enabled Discovery of Anthraquinone Biosynthesis in Senna tora.</title>
        <authorList>
            <person name="Kang S.-H."/>
            <person name="Pandey R.P."/>
            <person name="Lee C.-M."/>
            <person name="Sim J.-S."/>
            <person name="Jeong J.-T."/>
            <person name="Choi B.-S."/>
            <person name="Jung M."/>
            <person name="Ginzburg D."/>
            <person name="Zhao K."/>
            <person name="Won S.Y."/>
            <person name="Oh T.-J."/>
            <person name="Yu Y."/>
            <person name="Kim N.-H."/>
            <person name="Lee O.R."/>
            <person name="Lee T.-H."/>
            <person name="Bashyal P."/>
            <person name="Kim T.-S."/>
            <person name="Lee W.-H."/>
            <person name="Kawkins C."/>
            <person name="Kim C.-K."/>
            <person name="Kim J.S."/>
            <person name="Ahn B.O."/>
            <person name="Rhee S.Y."/>
            <person name="Sohng J.K."/>
        </authorList>
    </citation>
    <scope>NUCLEOTIDE SEQUENCE</scope>
    <source>
        <tissue evidence="1">Leaf</tissue>
    </source>
</reference>
<name>A0A834WM33_9FABA</name>
<sequence>MLKAGEFSESNVEQHILYIVQRPASLNTEINGCCKCQEDGSIAQARHMSLGELYKWLTTLPFTLNSTAHHKTSMYWTTCIKVSMALRASQLSGLKASGRTINQAPGLDLATQSQLSDGTKGVVMKAAATVEPDKSCIVNFHPFLSLLSISVPELLADPEQQRLNGSIWDSLSFHNYQNSKVSFTVKF</sequence>